<feature type="compositionally biased region" description="Basic residues" evidence="4">
    <location>
        <begin position="8"/>
        <end position="20"/>
    </location>
</feature>
<dbReference type="GO" id="GO:0006154">
    <property type="term" value="P:adenosine catabolic process"/>
    <property type="evidence" value="ECO:0007669"/>
    <property type="project" value="TreeGrafter"/>
</dbReference>
<dbReference type="InterPro" id="IPR032466">
    <property type="entry name" value="Metal_Hydrolase"/>
</dbReference>
<dbReference type="AlphaFoldDB" id="A0A9W8WUC7"/>
<feature type="region of interest" description="Disordered" evidence="4">
    <location>
        <begin position="1"/>
        <end position="20"/>
    </location>
</feature>
<evidence type="ECO:0000256" key="4">
    <source>
        <dbReference type="SAM" id="MobiDB-lite"/>
    </source>
</evidence>
<gene>
    <name evidence="6" type="ORF">N0V87_007981</name>
</gene>
<keyword evidence="7" id="KW-1185">Reference proteome</keyword>
<evidence type="ECO:0000313" key="7">
    <source>
        <dbReference type="Proteomes" id="UP001140562"/>
    </source>
</evidence>
<dbReference type="SUPFAM" id="SSF51556">
    <property type="entry name" value="Metallo-dependent hydrolases"/>
    <property type="match status" value="1"/>
</dbReference>
<comment type="caution">
    <text evidence="6">The sequence shown here is derived from an EMBL/GenBank/DDBJ whole genome shotgun (WGS) entry which is preliminary data.</text>
</comment>
<dbReference type="InterPro" id="IPR001365">
    <property type="entry name" value="A_deaminase_dom"/>
</dbReference>
<dbReference type="EMBL" id="JAPEUV010000105">
    <property type="protein sequence ID" value="KAJ4332931.1"/>
    <property type="molecule type" value="Genomic_DNA"/>
</dbReference>
<accession>A0A9W8WUC7</accession>
<dbReference type="GO" id="GO:0004000">
    <property type="term" value="F:adenosine deaminase activity"/>
    <property type="evidence" value="ECO:0007669"/>
    <property type="project" value="TreeGrafter"/>
</dbReference>
<dbReference type="Proteomes" id="UP001140562">
    <property type="component" value="Unassembled WGS sequence"/>
</dbReference>
<keyword evidence="2" id="KW-0479">Metal-binding</keyword>
<proteinExistence type="predicted"/>
<evidence type="ECO:0000256" key="1">
    <source>
        <dbReference type="ARBA" id="ARBA00001947"/>
    </source>
</evidence>
<keyword evidence="3" id="KW-0378">Hydrolase</keyword>
<protein>
    <recommendedName>
        <fullName evidence="5">Adenosine deaminase domain-containing protein</fullName>
    </recommendedName>
</protein>
<dbReference type="OrthoDB" id="7202371at2759"/>
<dbReference type="PANTHER" id="PTHR11409">
    <property type="entry name" value="ADENOSINE DEAMINASE"/>
    <property type="match status" value="1"/>
</dbReference>
<dbReference type="Gene3D" id="3.20.20.140">
    <property type="entry name" value="Metal-dependent hydrolases"/>
    <property type="match status" value="1"/>
</dbReference>
<comment type="cofactor">
    <cofactor evidence="1">
        <name>Zn(2+)</name>
        <dbReference type="ChEBI" id="CHEBI:29105"/>
    </cofactor>
</comment>
<dbReference type="Pfam" id="PF00962">
    <property type="entry name" value="A_deaminase"/>
    <property type="match status" value="1"/>
</dbReference>
<dbReference type="GO" id="GO:0046103">
    <property type="term" value="P:inosine biosynthetic process"/>
    <property type="evidence" value="ECO:0007669"/>
    <property type="project" value="TreeGrafter"/>
</dbReference>
<feature type="domain" description="Adenosine deaminase" evidence="5">
    <location>
        <begin position="315"/>
        <end position="611"/>
    </location>
</feature>
<evidence type="ECO:0000259" key="5">
    <source>
        <dbReference type="Pfam" id="PF00962"/>
    </source>
</evidence>
<sequence length="661" mass="76381">MTVADSPRKKRRASSLLPNRRKPIIKAPVVEEKTDTMDIDKEDAGMTFERYLQLSNLVEEYDNDRNELVKKEEGDTWDRAVRPTFTSRSKKKFEMTEARAAIIIRAIREYERRVTFGNLPSEAIPGPETLDMGGQFLTNKERIDTQSKLFEIAELVPKGALLHLHFNAELNPEQLLVQAKKMENIYIRSIRPLLNDKDLDETEMVFNVLDPHSVDKTVDIFHPDYPGRSDNWKKPEMQSTIWMKWSDFQEKFEEKKFHERVGQRKVEPNSKEPLYGCGKDTGPVDLSPAENWLKSKMILSPKEAYGKKQTVNGVWARFNQATRCFKGLLNYESVYKWYIGEAIEALIREKVMYAELRPMLLDKFIPTSDGKSKIDNPSQMQMIIDAVHAKQEEIRLDPNRSNDEFPFGLKIIYCTPRSIPKKMMREEMKQCIDLKERYPNLICGFDLVGAEDRPNHIGYYKEELVAFRATCRARALEIPFLFHAGESLLDTGGSDDPSKSNLYDAVALGAKRIGHGFALMKHPHLVDKFKRKVKEGDMPAQEGICVELCPISNELLHLCRNIKEHPFPELLAAGIPCTVNSDNPSLFTNSMNHEFYQEKTRGYKILTETWQNFCQTIVNVCDNETTGLMKNDQIDEERAEKFFKRDTRNEWRTQAKRTATS</sequence>
<dbReference type="GO" id="GO:0046872">
    <property type="term" value="F:metal ion binding"/>
    <property type="evidence" value="ECO:0007669"/>
    <property type="project" value="UniProtKB-KW"/>
</dbReference>
<name>A0A9W8WUC7_9PLEO</name>
<evidence type="ECO:0000256" key="3">
    <source>
        <dbReference type="ARBA" id="ARBA00022801"/>
    </source>
</evidence>
<evidence type="ECO:0000256" key="2">
    <source>
        <dbReference type="ARBA" id="ARBA00022723"/>
    </source>
</evidence>
<dbReference type="PANTHER" id="PTHR11409:SF37">
    <property type="entry name" value="ADENOSINE DEAMINASE DOMAIN-CONTAINING PROTEIN"/>
    <property type="match status" value="1"/>
</dbReference>
<organism evidence="6 7">
    <name type="scientific">Didymella glomerata</name>
    <dbReference type="NCBI Taxonomy" id="749621"/>
    <lineage>
        <taxon>Eukaryota</taxon>
        <taxon>Fungi</taxon>
        <taxon>Dikarya</taxon>
        <taxon>Ascomycota</taxon>
        <taxon>Pezizomycotina</taxon>
        <taxon>Dothideomycetes</taxon>
        <taxon>Pleosporomycetidae</taxon>
        <taxon>Pleosporales</taxon>
        <taxon>Pleosporineae</taxon>
        <taxon>Didymellaceae</taxon>
        <taxon>Didymella</taxon>
    </lineage>
</organism>
<reference evidence="6" key="1">
    <citation type="submission" date="2022-10" db="EMBL/GenBank/DDBJ databases">
        <title>Tapping the CABI collections for fungal endophytes: first genome assemblies for Collariella, Neodidymelliopsis, Ascochyta clinopodiicola, Didymella pomorum, Didymosphaeria variabile, Neocosmospora piperis and Neocucurbitaria cava.</title>
        <authorList>
            <person name="Hill R."/>
        </authorList>
    </citation>
    <scope>NUCLEOTIDE SEQUENCE</scope>
    <source>
        <strain evidence="6">IMI 360193</strain>
    </source>
</reference>
<dbReference type="InterPro" id="IPR006330">
    <property type="entry name" value="Ado/ade_deaminase"/>
</dbReference>
<evidence type="ECO:0000313" key="6">
    <source>
        <dbReference type="EMBL" id="KAJ4332931.1"/>
    </source>
</evidence>